<comment type="caution">
    <text evidence="3">The sequence shown here is derived from an EMBL/GenBank/DDBJ whole genome shotgun (WGS) entry which is preliminary data.</text>
</comment>
<keyword evidence="4" id="KW-1185">Reference proteome</keyword>
<dbReference type="Pfam" id="PF13568">
    <property type="entry name" value="OMP_b-brl_2"/>
    <property type="match status" value="1"/>
</dbReference>
<keyword evidence="1" id="KW-0732">Signal</keyword>
<proteinExistence type="predicted"/>
<dbReference type="Gene3D" id="2.40.160.20">
    <property type="match status" value="1"/>
</dbReference>
<gene>
    <name evidence="3" type="ORF">GCM10007103_16210</name>
</gene>
<protein>
    <recommendedName>
        <fullName evidence="2">Outer membrane protein beta-barrel domain-containing protein</fullName>
    </recommendedName>
</protein>
<feature type="domain" description="Outer membrane protein beta-barrel" evidence="2">
    <location>
        <begin position="80"/>
        <end position="147"/>
    </location>
</feature>
<dbReference type="EMBL" id="BMXB01000004">
    <property type="protein sequence ID" value="GHA35394.1"/>
    <property type="molecule type" value="Genomic_DNA"/>
</dbReference>
<evidence type="ECO:0000256" key="1">
    <source>
        <dbReference type="SAM" id="SignalP"/>
    </source>
</evidence>
<name>A0A918VXT2_9FLAO</name>
<feature type="chain" id="PRO_5036851292" description="Outer membrane protein beta-barrel domain-containing protein" evidence="1">
    <location>
        <begin position="20"/>
        <end position="175"/>
    </location>
</feature>
<evidence type="ECO:0000313" key="3">
    <source>
        <dbReference type="EMBL" id="GHA35394.1"/>
    </source>
</evidence>
<dbReference type="RefSeq" id="WP_189604216.1">
    <property type="nucleotide sequence ID" value="NZ_BMXB01000004.1"/>
</dbReference>
<dbReference type="Proteomes" id="UP000610456">
    <property type="component" value="Unassembled WGS sequence"/>
</dbReference>
<dbReference type="InterPro" id="IPR025665">
    <property type="entry name" value="Beta-barrel_OMP_2"/>
</dbReference>
<dbReference type="InterPro" id="IPR011250">
    <property type="entry name" value="OMP/PagP_B-barrel"/>
</dbReference>
<evidence type="ECO:0000259" key="2">
    <source>
        <dbReference type="Pfam" id="PF13568"/>
    </source>
</evidence>
<evidence type="ECO:0000313" key="4">
    <source>
        <dbReference type="Proteomes" id="UP000610456"/>
    </source>
</evidence>
<reference evidence="3" key="2">
    <citation type="submission" date="2020-09" db="EMBL/GenBank/DDBJ databases">
        <authorList>
            <person name="Sun Q."/>
            <person name="Kim S."/>
        </authorList>
    </citation>
    <scope>NUCLEOTIDE SEQUENCE</scope>
    <source>
        <strain evidence="3">KCTC 12719</strain>
    </source>
</reference>
<dbReference type="AlphaFoldDB" id="A0A918VXT2"/>
<sequence>MKKIFLIAITFIFASTANAQDTKFGLTAGYLNVEATESYMGMDVSADASGFYAGVLVDVPLSGSFHLEPAVIYGNAEELNLLFVPVLAKYYISESGFSLLAGPQGTIILDEVGNNVNTFGVDLTFGASYDITENFFLQARYSFELTNRTNNDLEGMPEDVDGSINSLLVGVGYKF</sequence>
<accession>A0A918VXT2</accession>
<dbReference type="SUPFAM" id="SSF56925">
    <property type="entry name" value="OMPA-like"/>
    <property type="match status" value="1"/>
</dbReference>
<feature type="signal peptide" evidence="1">
    <location>
        <begin position="1"/>
        <end position="19"/>
    </location>
</feature>
<reference evidence="3" key="1">
    <citation type="journal article" date="2014" name="Int. J. Syst. Evol. Microbiol.">
        <title>Complete genome sequence of Corynebacterium casei LMG S-19264T (=DSM 44701T), isolated from a smear-ripened cheese.</title>
        <authorList>
            <consortium name="US DOE Joint Genome Institute (JGI-PGF)"/>
            <person name="Walter F."/>
            <person name="Albersmeier A."/>
            <person name="Kalinowski J."/>
            <person name="Ruckert C."/>
        </authorList>
    </citation>
    <scope>NUCLEOTIDE SEQUENCE</scope>
    <source>
        <strain evidence="3">KCTC 12719</strain>
    </source>
</reference>
<organism evidence="3 4">
    <name type="scientific">Salinimicrobium marinum</name>
    <dbReference type="NCBI Taxonomy" id="680283"/>
    <lineage>
        <taxon>Bacteria</taxon>
        <taxon>Pseudomonadati</taxon>
        <taxon>Bacteroidota</taxon>
        <taxon>Flavobacteriia</taxon>
        <taxon>Flavobacteriales</taxon>
        <taxon>Flavobacteriaceae</taxon>
        <taxon>Salinimicrobium</taxon>
    </lineage>
</organism>